<evidence type="ECO:0000256" key="6">
    <source>
        <dbReference type="ARBA" id="ARBA00022840"/>
    </source>
</evidence>
<dbReference type="SUPFAM" id="SSF55298">
    <property type="entry name" value="YjgF-like"/>
    <property type="match status" value="2"/>
</dbReference>
<dbReference type="EMBL" id="FQNC01000017">
    <property type="protein sequence ID" value="SGY20193.1"/>
    <property type="molecule type" value="Genomic_DNA"/>
</dbReference>
<reference evidence="12 13" key="1">
    <citation type="submission" date="2016-11" db="EMBL/GenBank/DDBJ databases">
        <authorList>
            <person name="Jaros S."/>
            <person name="Januszkiewicz K."/>
            <person name="Wedrychowicz H."/>
        </authorList>
    </citation>
    <scope>NUCLEOTIDE SEQUENCE [LARGE SCALE GENOMIC DNA]</scope>
</reference>
<dbReference type="NCBIfam" id="TIGR00290">
    <property type="entry name" value="MJ0570_dom"/>
    <property type="match status" value="1"/>
</dbReference>
<dbReference type="Gene3D" id="3.90.1490.10">
    <property type="entry name" value="putative n-type atp pyrophosphatase, domain 2"/>
    <property type="match status" value="1"/>
</dbReference>
<dbReference type="InterPro" id="IPR002761">
    <property type="entry name" value="Diphthami_syn_dom"/>
</dbReference>
<keyword evidence="4" id="KW-0436">Ligase</keyword>
<dbReference type="EC" id="6.3.1.14" evidence="2"/>
<dbReference type="FunFam" id="3.40.50.620:FF:000145">
    <property type="entry name" value="ATP-binding domain containing protein"/>
    <property type="match status" value="1"/>
</dbReference>
<feature type="compositionally biased region" description="Acidic residues" evidence="10">
    <location>
        <begin position="101"/>
        <end position="110"/>
    </location>
</feature>
<evidence type="ECO:0000256" key="10">
    <source>
        <dbReference type="SAM" id="MobiDB-lite"/>
    </source>
</evidence>
<dbReference type="InterPro" id="IPR030662">
    <property type="entry name" value="DPH6/MJ0570"/>
</dbReference>
<evidence type="ECO:0000259" key="11">
    <source>
        <dbReference type="Pfam" id="PF01902"/>
    </source>
</evidence>
<dbReference type="FunFam" id="3.90.1490.10:FF:000001">
    <property type="entry name" value="Diphthine--ammonia ligase"/>
    <property type="match status" value="1"/>
</dbReference>
<feature type="compositionally biased region" description="Polar residues" evidence="10">
    <location>
        <begin position="490"/>
        <end position="505"/>
    </location>
</feature>
<dbReference type="InterPro" id="IPR035959">
    <property type="entry name" value="RutC-like_sf"/>
</dbReference>
<feature type="region of interest" description="Disordered" evidence="10">
    <location>
        <begin position="653"/>
        <end position="674"/>
    </location>
</feature>
<feature type="domain" description="Diphthamide synthase" evidence="11">
    <location>
        <begin position="95"/>
        <end position="235"/>
    </location>
</feature>
<feature type="compositionally biased region" description="Low complexity" evidence="10">
    <location>
        <begin position="89"/>
        <end position="100"/>
    </location>
</feature>
<dbReference type="Pfam" id="PF01902">
    <property type="entry name" value="Diphthami_syn_2"/>
    <property type="match status" value="2"/>
</dbReference>
<dbReference type="Proteomes" id="UP000249464">
    <property type="component" value="Unassembled WGS sequence"/>
</dbReference>
<evidence type="ECO:0000313" key="13">
    <source>
        <dbReference type="Proteomes" id="UP000249464"/>
    </source>
</evidence>
<dbReference type="GO" id="GO:0017178">
    <property type="term" value="F:diphthine-ammonia ligase activity"/>
    <property type="evidence" value="ECO:0007669"/>
    <property type="project" value="UniProtKB-EC"/>
</dbReference>
<keyword evidence="6" id="KW-0067">ATP-binding</keyword>
<feature type="domain" description="Diphthamide synthase" evidence="11">
    <location>
        <begin position="1"/>
        <end position="74"/>
    </location>
</feature>
<evidence type="ECO:0000256" key="8">
    <source>
        <dbReference type="ARBA" id="ARBA00031552"/>
    </source>
</evidence>
<dbReference type="SUPFAM" id="SSF52402">
    <property type="entry name" value="Adenine nucleotide alpha hydrolases-like"/>
    <property type="match status" value="1"/>
</dbReference>
<evidence type="ECO:0000256" key="1">
    <source>
        <dbReference type="ARBA" id="ARBA00005156"/>
    </source>
</evidence>
<sequence>MKVVALLSGGKDSIYNLLHCILNGHEPIAVASLGPGKGKDELDSYMYQTVAHSGLSLIAESLSLPFYTRIITGTAIHQANSYGSRTGQASSSASTLASESESGEDKDETEDMYELLRVVKEKEPTVQGVAVGAILSNYQRVRVEQVCSRLGLVPIAYLWDRNQTDLLGEMVRAGMESVLVKVAGAGLGVEHLGRSLKQMEPTLHRLNKKYELHVCGEGGEYETFTVDCPIYKSRIVLYVPFGSSLCSSFPGLTADRLYVCQCPPTSSKKTTTIISNSDPYSTIAHLHLDECILEPKPNHPQNETLEQLRARLRSLVTVPPMLDRSSLKIYGAVREAYRNSTALEILSLDARASESDRAKILTNSSPSSPTITTIGPWLHFSNLSHYSTNSSSTLPIESETTQLFKSLIQLLSQKSSTLLHLTHLNLYLSPKTMNLFPKINQVYSTYFGTAPPTRVCVGILFPSEEEELGSPRIKLEGIAYNHNQSHDTRTSTTPSPQLYSHSDPNSPLLEMNSEQTDRKNVHVQSISYWASANIGPYSQSVIVNGGKSIYLAGQIGLIPQSLELPLPTTITIEDEDRGFEKKKKEEVEGEEIFAVETSLSLQHLRRVLVVSIGKRGYSLGEGRGEGLGRSYGRRLEGARKGWRVGYGFLRRGGEEDALDENEDEEEEEDVVEEDGDEVDRVPLLFVSAEALPKGAKIEWQVCWESGVRDEQDDEGESEVEDDEGSSIIKEVGRTKWLERDPTTQSSDIVLKYSKTSPSSHLLTILVGGSMTCNFSRARRDLPSSSEAGLLSLKVLHKPGLTQEQIDRLVSDLLPDEVLSTPERPTTSFICCEHISTFERDDLDVAVFMNYVFV</sequence>
<comment type="catalytic activity">
    <reaction evidence="9">
        <text>diphthine-[translation elongation factor 2] + NH4(+) + ATP = diphthamide-[translation elongation factor 2] + AMP + diphosphate + H(+)</text>
        <dbReference type="Rhea" id="RHEA:19753"/>
        <dbReference type="Rhea" id="RHEA-COMP:10172"/>
        <dbReference type="Rhea" id="RHEA-COMP:10174"/>
        <dbReference type="ChEBI" id="CHEBI:15378"/>
        <dbReference type="ChEBI" id="CHEBI:16692"/>
        <dbReference type="ChEBI" id="CHEBI:28938"/>
        <dbReference type="ChEBI" id="CHEBI:30616"/>
        <dbReference type="ChEBI" id="CHEBI:33019"/>
        <dbReference type="ChEBI" id="CHEBI:82696"/>
        <dbReference type="ChEBI" id="CHEBI:456215"/>
        <dbReference type="EC" id="6.3.1.14"/>
    </reaction>
</comment>
<dbReference type="PANTHER" id="PTHR12196:SF2">
    <property type="entry name" value="DIPHTHINE--AMMONIA LIGASE"/>
    <property type="match status" value="1"/>
</dbReference>
<dbReference type="AlphaFoldDB" id="A0A2X0MGR2"/>
<proteinExistence type="predicted"/>
<dbReference type="Gene3D" id="3.30.1330.40">
    <property type="entry name" value="RutC-like"/>
    <property type="match status" value="2"/>
</dbReference>
<feature type="region of interest" description="Disordered" evidence="10">
    <location>
        <begin position="82"/>
        <end position="110"/>
    </location>
</feature>
<evidence type="ECO:0000313" key="12">
    <source>
        <dbReference type="EMBL" id="SGY20193.1"/>
    </source>
</evidence>
<dbReference type="GO" id="GO:0005524">
    <property type="term" value="F:ATP binding"/>
    <property type="evidence" value="ECO:0007669"/>
    <property type="project" value="UniProtKB-KW"/>
</dbReference>
<gene>
    <name evidence="12" type="primary">BQ5605_C017g08519</name>
    <name evidence="12" type="ORF">BQ5605_C017G08519</name>
</gene>
<name>A0A2X0MGR2_9BASI</name>
<evidence type="ECO:0000256" key="9">
    <source>
        <dbReference type="ARBA" id="ARBA00048108"/>
    </source>
</evidence>
<protein>
    <recommendedName>
        <fullName evidence="3">Diphthine--ammonia ligase</fullName>
        <ecNumber evidence="2">6.3.1.14</ecNumber>
    </recommendedName>
    <alternativeName>
        <fullName evidence="7">Diphthamide synthase</fullName>
    </alternativeName>
    <alternativeName>
        <fullName evidence="8">Diphthamide synthetase</fullName>
    </alternativeName>
</protein>
<evidence type="ECO:0000256" key="7">
    <source>
        <dbReference type="ARBA" id="ARBA00029814"/>
    </source>
</evidence>
<accession>A0A2X0MGR2</accession>
<evidence type="ECO:0000256" key="3">
    <source>
        <dbReference type="ARBA" id="ARBA00018426"/>
    </source>
</evidence>
<dbReference type="STRING" id="796604.A0A2X0MGR2"/>
<dbReference type="InterPro" id="IPR014729">
    <property type="entry name" value="Rossmann-like_a/b/a_fold"/>
</dbReference>
<comment type="pathway">
    <text evidence="1">Protein modification; peptidyl-diphthamide biosynthesis.</text>
</comment>
<dbReference type="GO" id="GO:0017183">
    <property type="term" value="P:protein histidyl modification to diphthamide"/>
    <property type="evidence" value="ECO:0007669"/>
    <property type="project" value="TreeGrafter"/>
</dbReference>
<dbReference type="Gene3D" id="3.40.50.620">
    <property type="entry name" value="HUPs"/>
    <property type="match status" value="1"/>
</dbReference>
<feature type="region of interest" description="Disordered" evidence="10">
    <location>
        <begin position="483"/>
        <end position="514"/>
    </location>
</feature>
<feature type="compositionally biased region" description="Acidic residues" evidence="10">
    <location>
        <begin position="655"/>
        <end position="674"/>
    </location>
</feature>
<dbReference type="PANTHER" id="PTHR12196">
    <property type="entry name" value="DOMAIN OF UNKNOWN FUNCTION 71 DUF71 -CONTAINING PROTEIN"/>
    <property type="match status" value="1"/>
</dbReference>
<organism evidence="12 13">
    <name type="scientific">Microbotryum silenes-dioicae</name>
    <dbReference type="NCBI Taxonomy" id="796604"/>
    <lineage>
        <taxon>Eukaryota</taxon>
        <taxon>Fungi</taxon>
        <taxon>Dikarya</taxon>
        <taxon>Basidiomycota</taxon>
        <taxon>Pucciniomycotina</taxon>
        <taxon>Microbotryomycetes</taxon>
        <taxon>Microbotryales</taxon>
        <taxon>Microbotryaceae</taxon>
        <taxon>Microbotryum</taxon>
    </lineage>
</organism>
<keyword evidence="5" id="KW-0547">Nucleotide-binding</keyword>
<evidence type="ECO:0000256" key="4">
    <source>
        <dbReference type="ARBA" id="ARBA00022598"/>
    </source>
</evidence>
<evidence type="ECO:0000256" key="2">
    <source>
        <dbReference type="ARBA" id="ARBA00012089"/>
    </source>
</evidence>
<dbReference type="CDD" id="cd01994">
    <property type="entry name" value="AANH_PF0828-like"/>
    <property type="match status" value="1"/>
</dbReference>
<keyword evidence="13" id="KW-1185">Reference proteome</keyword>
<evidence type="ECO:0000256" key="5">
    <source>
        <dbReference type="ARBA" id="ARBA00022741"/>
    </source>
</evidence>